<keyword evidence="2" id="KW-1185">Reference proteome</keyword>
<dbReference type="AlphaFoldDB" id="A0A7X0RQC6"/>
<evidence type="ECO:0000313" key="2">
    <source>
        <dbReference type="Proteomes" id="UP000547209"/>
    </source>
</evidence>
<organism evidence="1 2">
    <name type="scientific">Cohnella nanjingensis</name>
    <dbReference type="NCBI Taxonomy" id="1387779"/>
    <lineage>
        <taxon>Bacteria</taxon>
        <taxon>Bacillati</taxon>
        <taxon>Bacillota</taxon>
        <taxon>Bacilli</taxon>
        <taxon>Bacillales</taxon>
        <taxon>Paenibacillaceae</taxon>
        <taxon>Cohnella</taxon>
    </lineage>
</organism>
<accession>A0A7X0RQC6</accession>
<gene>
    <name evidence="1" type="ORF">H7C19_13585</name>
</gene>
<proteinExistence type="predicted"/>
<name>A0A7X0RQC6_9BACL</name>
<dbReference type="Proteomes" id="UP000547209">
    <property type="component" value="Unassembled WGS sequence"/>
</dbReference>
<dbReference type="RefSeq" id="WP_185143190.1">
    <property type="nucleotide sequence ID" value="NZ_JACJVP010000023.1"/>
</dbReference>
<dbReference type="EMBL" id="JACJVP010000023">
    <property type="protein sequence ID" value="MBB6671717.1"/>
    <property type="molecule type" value="Genomic_DNA"/>
</dbReference>
<sequence length="423" mass="48476">MTTADYRIEVRKVEVSAHRRIQYEVAYGAKVSRFFSGEPFFVEYDRDIVGVPEGILVIPLLANLCPVAWIAGADVYVERLDRGFYESLRQARASFAKLYPRLRFGGELHVGQLTDDPAPESPERSAAFFSGGVDSLGTFIRKKDEKPYFITIWGGDIGFGYPQIWHEVQWYNEMFGRLNGIESLFVKSSLRTFLNEELIAFNYGRFTHGWWPGIQHGIGMVGLCAPLAYRLGIRRLYVPSALPPKLAEAIPDGSNTMINNRIQWAGTRVQLEGEELTRQDKVGLIADYIRATGQKLNIRVCWSNQSYGNCCRCEKCLRTASALAAEGIDPREAGFPVREDTFVYLREQLPQWLPSNALRVEYWSEIRDRGIANRASLREEDRAFFEWLQRLDLPAFKKKRSVMKTLKDLIPHPLFLYIKKKII</sequence>
<protein>
    <submittedName>
        <fullName evidence="1">Uncharacterized protein</fullName>
    </submittedName>
</protein>
<evidence type="ECO:0000313" key="1">
    <source>
        <dbReference type="EMBL" id="MBB6671717.1"/>
    </source>
</evidence>
<reference evidence="1 2" key="1">
    <citation type="submission" date="2020-08" db="EMBL/GenBank/DDBJ databases">
        <title>Cohnella phylogeny.</title>
        <authorList>
            <person name="Dunlap C."/>
        </authorList>
    </citation>
    <scope>NUCLEOTIDE SEQUENCE [LARGE SCALE GENOMIC DNA]</scope>
    <source>
        <strain evidence="1 2">DSM 28246</strain>
    </source>
</reference>
<comment type="caution">
    <text evidence="1">The sequence shown here is derived from an EMBL/GenBank/DDBJ whole genome shotgun (WGS) entry which is preliminary data.</text>
</comment>